<organism evidence="1 2">
    <name type="scientific">Marasmius crinis-equi</name>
    <dbReference type="NCBI Taxonomy" id="585013"/>
    <lineage>
        <taxon>Eukaryota</taxon>
        <taxon>Fungi</taxon>
        <taxon>Dikarya</taxon>
        <taxon>Basidiomycota</taxon>
        <taxon>Agaricomycotina</taxon>
        <taxon>Agaricomycetes</taxon>
        <taxon>Agaricomycetidae</taxon>
        <taxon>Agaricales</taxon>
        <taxon>Marasmiineae</taxon>
        <taxon>Marasmiaceae</taxon>
        <taxon>Marasmius</taxon>
    </lineage>
</organism>
<gene>
    <name evidence="1" type="ORF">V5O48_011330</name>
</gene>
<name>A0ABR3F5X6_9AGAR</name>
<protein>
    <recommendedName>
        <fullName evidence="3">F-box domain-containing protein</fullName>
    </recommendedName>
</protein>
<dbReference type="Gene3D" id="3.80.10.10">
    <property type="entry name" value="Ribonuclease Inhibitor"/>
    <property type="match status" value="1"/>
</dbReference>
<dbReference type="EMBL" id="JBAHYK010000898">
    <property type="protein sequence ID" value="KAL0570632.1"/>
    <property type="molecule type" value="Genomic_DNA"/>
</dbReference>
<evidence type="ECO:0000313" key="2">
    <source>
        <dbReference type="Proteomes" id="UP001465976"/>
    </source>
</evidence>
<sequence length="543" mass="60697">MSHLSLQTPVADLSSRGRLPFRTTITQSNANDIKRLVSDIEQEKKGYVAEIKKLRVAMMVLEGKEDVAQKKLDYLKSLLSPIHRIPPEILLDIFRLCCPTHGRLSIDGPSSSPDQLSKVCGFWRNIIAGSPSLWSGICVCIHPSKNSLRATKRMLDLSGSAPLMLSLSYMLDDFNMTHEDDGTPKALTDLLVSHSDRWKSLILDITTAGSRLPSLQAIRGRLDKLTNLTIDCLDGDVEFDERFLRVFEHAPSLYSVQLIDGPAHADFVLPWQQLETIHLEQCDLERILEILKLCPNATRVKLGLPQIFTEPSCYARLPKVAALLTKLVAPEMMTSLFQRLVIPNIKSLDIRNECTVDRDAPWDLSAVQVALGRSSNTLTSLYVKNIPINDKQMISFLQSAPNLEELSIWEYKPYFVSKPLKNNIVTPNLLNRLSLCDADLPQSMFDSVHGGFLPRLRALTLHVHVKGLDQRALTNSVVSRCPPIGQEGPSWGKDGNVEHYLQSLELGLMVLEGEDPLDIGPLLTLECFRKVGVCVEVKIEELT</sequence>
<reference evidence="1 2" key="1">
    <citation type="submission" date="2024-02" db="EMBL/GenBank/DDBJ databases">
        <title>A draft genome for the cacao thread blight pathogen Marasmius crinis-equi.</title>
        <authorList>
            <person name="Cohen S.P."/>
            <person name="Baruah I.K."/>
            <person name="Amoako-Attah I."/>
            <person name="Bukari Y."/>
            <person name="Meinhardt L.W."/>
            <person name="Bailey B.A."/>
        </authorList>
    </citation>
    <scope>NUCLEOTIDE SEQUENCE [LARGE SCALE GENOMIC DNA]</scope>
    <source>
        <strain evidence="1 2">GH-76</strain>
    </source>
</reference>
<keyword evidence="2" id="KW-1185">Reference proteome</keyword>
<accession>A0ABR3F5X6</accession>
<dbReference type="Proteomes" id="UP001465976">
    <property type="component" value="Unassembled WGS sequence"/>
</dbReference>
<proteinExistence type="predicted"/>
<dbReference type="InterPro" id="IPR032675">
    <property type="entry name" value="LRR_dom_sf"/>
</dbReference>
<comment type="caution">
    <text evidence="1">The sequence shown here is derived from an EMBL/GenBank/DDBJ whole genome shotgun (WGS) entry which is preliminary data.</text>
</comment>
<evidence type="ECO:0008006" key="3">
    <source>
        <dbReference type="Google" id="ProtNLM"/>
    </source>
</evidence>
<dbReference type="SUPFAM" id="SSF52047">
    <property type="entry name" value="RNI-like"/>
    <property type="match status" value="1"/>
</dbReference>
<evidence type="ECO:0000313" key="1">
    <source>
        <dbReference type="EMBL" id="KAL0570632.1"/>
    </source>
</evidence>
<dbReference type="Gene3D" id="1.20.1280.50">
    <property type="match status" value="1"/>
</dbReference>